<proteinExistence type="predicted"/>
<keyword evidence="1" id="KW-0479">Metal-binding</keyword>
<dbReference type="InterPro" id="IPR002509">
    <property type="entry name" value="NODB_dom"/>
</dbReference>
<dbReference type="InterPro" id="IPR011330">
    <property type="entry name" value="Glyco_hydro/deAcase_b/a-brl"/>
</dbReference>
<gene>
    <name evidence="5" type="ORF">NBH00_03295</name>
</gene>
<protein>
    <submittedName>
        <fullName evidence="5">Polysaccharide deacetylase family protein</fullName>
    </submittedName>
</protein>
<evidence type="ECO:0000256" key="2">
    <source>
        <dbReference type="ARBA" id="ARBA00022801"/>
    </source>
</evidence>
<dbReference type="PANTHER" id="PTHR10587">
    <property type="entry name" value="GLYCOSYL TRANSFERASE-RELATED"/>
    <property type="match status" value="1"/>
</dbReference>
<dbReference type="EMBL" id="CP098502">
    <property type="protein sequence ID" value="UTI65243.1"/>
    <property type="molecule type" value="Genomic_DNA"/>
</dbReference>
<dbReference type="Pfam" id="PF01522">
    <property type="entry name" value="Polysacc_deac_1"/>
    <property type="match status" value="1"/>
</dbReference>
<evidence type="ECO:0000313" key="6">
    <source>
        <dbReference type="Proteomes" id="UP001056035"/>
    </source>
</evidence>
<evidence type="ECO:0000259" key="4">
    <source>
        <dbReference type="PROSITE" id="PS51677"/>
    </source>
</evidence>
<keyword evidence="3" id="KW-0732">Signal</keyword>
<keyword evidence="6" id="KW-1185">Reference proteome</keyword>
<dbReference type="SUPFAM" id="SSF88713">
    <property type="entry name" value="Glycoside hydrolase/deacetylase"/>
    <property type="match status" value="1"/>
</dbReference>
<dbReference type="PROSITE" id="PS51318">
    <property type="entry name" value="TAT"/>
    <property type="match status" value="1"/>
</dbReference>
<dbReference type="Proteomes" id="UP001056035">
    <property type="component" value="Chromosome"/>
</dbReference>
<dbReference type="InterPro" id="IPR050248">
    <property type="entry name" value="Polysacc_deacetylase_ArnD"/>
</dbReference>
<organism evidence="5 6">
    <name type="scientific">Paraconexibacter antarcticus</name>
    <dbReference type="NCBI Taxonomy" id="2949664"/>
    <lineage>
        <taxon>Bacteria</taxon>
        <taxon>Bacillati</taxon>
        <taxon>Actinomycetota</taxon>
        <taxon>Thermoleophilia</taxon>
        <taxon>Solirubrobacterales</taxon>
        <taxon>Paraconexibacteraceae</taxon>
        <taxon>Paraconexibacter</taxon>
    </lineage>
</organism>
<name>A0ABY5DT97_9ACTN</name>
<evidence type="ECO:0000256" key="3">
    <source>
        <dbReference type="SAM" id="SignalP"/>
    </source>
</evidence>
<feature type="domain" description="NodB homology" evidence="4">
    <location>
        <begin position="227"/>
        <end position="405"/>
    </location>
</feature>
<sequence>MNGRRHRPAARALLASAAAGLAAVALLPGAATSAATARTPAPRAHADPAEGTSRLDLAAAQLTQAGDEVHLALRTVRPLPPVALTPGNGRSLCLVLMLAGPAPRTERLCVVGDLRGPQPLHLRLTRLTAAGGVASIADLPSRVARPDARTVAADVPLAKLHLGPGRHTWQAVSHWQDTRTCRPQAPDVSPCVDLVPDAGTFPLRVAPPVPVGCAYTGAREVRRGTGNRIALTFDDGPAAITSRFLDVLEREHAPATFFVVGRNVAGRGALLRRMLADGDMIGNHSFTHANLAAGGGAAADELRRTQDAIRRESGFTPCLFRPPYGGTSPALVAAAGAQHLTSVLWDDDPQDWRTPGVAAITDTIFREAHPGAIVISHDGGGPRGQTLAALPGVIHELRRRGYRLVTVNELLGLPLVLR</sequence>
<evidence type="ECO:0000256" key="1">
    <source>
        <dbReference type="ARBA" id="ARBA00022723"/>
    </source>
</evidence>
<accession>A0ABY5DT97</accession>
<feature type="chain" id="PRO_5046918949" evidence="3">
    <location>
        <begin position="31"/>
        <end position="418"/>
    </location>
</feature>
<dbReference type="RefSeq" id="WP_254571929.1">
    <property type="nucleotide sequence ID" value="NZ_CP098502.1"/>
</dbReference>
<feature type="signal peptide" evidence="3">
    <location>
        <begin position="1"/>
        <end position="30"/>
    </location>
</feature>
<dbReference type="CDD" id="cd10917">
    <property type="entry name" value="CE4_NodB_like_6s_7s"/>
    <property type="match status" value="1"/>
</dbReference>
<dbReference type="PROSITE" id="PS51677">
    <property type="entry name" value="NODB"/>
    <property type="match status" value="1"/>
</dbReference>
<dbReference type="InterPro" id="IPR006311">
    <property type="entry name" value="TAT_signal"/>
</dbReference>
<keyword evidence="2" id="KW-0378">Hydrolase</keyword>
<evidence type="ECO:0000313" key="5">
    <source>
        <dbReference type="EMBL" id="UTI65243.1"/>
    </source>
</evidence>
<reference evidence="5 6" key="1">
    <citation type="submission" date="2022-06" db="EMBL/GenBank/DDBJ databases">
        <title>Paraconexibacter antarcticus.</title>
        <authorList>
            <person name="Kim C.S."/>
        </authorList>
    </citation>
    <scope>NUCLEOTIDE SEQUENCE [LARGE SCALE GENOMIC DNA]</scope>
    <source>
        <strain evidence="5 6">02-257</strain>
    </source>
</reference>
<dbReference type="Gene3D" id="3.20.20.370">
    <property type="entry name" value="Glycoside hydrolase/deacetylase"/>
    <property type="match status" value="1"/>
</dbReference>
<dbReference type="PANTHER" id="PTHR10587:SF133">
    <property type="entry name" value="CHITIN DEACETYLASE 1-RELATED"/>
    <property type="match status" value="1"/>
</dbReference>